<dbReference type="GO" id="GO:0050660">
    <property type="term" value="F:flavin adenine dinucleotide binding"/>
    <property type="evidence" value="ECO:0007669"/>
    <property type="project" value="TreeGrafter"/>
</dbReference>
<dbReference type="KEGG" id="cja:CJA_0759"/>
<accession>B3PK97</accession>
<dbReference type="EMBL" id="CP000934">
    <property type="protein sequence ID" value="ACE86330.1"/>
    <property type="molecule type" value="Genomic_DNA"/>
</dbReference>
<feature type="domain" description="Thiamine pyrophosphate enzyme N-terminal TPP-binding" evidence="7">
    <location>
        <begin position="19"/>
        <end position="131"/>
    </location>
</feature>
<comment type="similarity">
    <text evidence="2 4">Belongs to the TPP enzyme family.</text>
</comment>
<dbReference type="GO" id="GO:0000287">
    <property type="term" value="F:magnesium ion binding"/>
    <property type="evidence" value="ECO:0007669"/>
    <property type="project" value="InterPro"/>
</dbReference>
<dbReference type="GO" id="GO:0005948">
    <property type="term" value="C:acetolactate synthase complex"/>
    <property type="evidence" value="ECO:0007669"/>
    <property type="project" value="TreeGrafter"/>
</dbReference>
<organism evidence="8 9">
    <name type="scientific">Cellvibrio japonicus (strain Ueda107)</name>
    <name type="common">Pseudomonas fluorescens subsp. cellulosa</name>
    <dbReference type="NCBI Taxonomy" id="498211"/>
    <lineage>
        <taxon>Bacteria</taxon>
        <taxon>Pseudomonadati</taxon>
        <taxon>Pseudomonadota</taxon>
        <taxon>Gammaproteobacteria</taxon>
        <taxon>Cellvibrionales</taxon>
        <taxon>Cellvibrionaceae</taxon>
        <taxon>Cellvibrio</taxon>
    </lineage>
</organism>
<dbReference type="SUPFAM" id="SSF52518">
    <property type="entry name" value="Thiamin diphosphate-binding fold (THDP-binding)"/>
    <property type="match status" value="2"/>
</dbReference>
<dbReference type="InterPro" id="IPR029035">
    <property type="entry name" value="DHS-like_NAD/FAD-binding_dom"/>
</dbReference>
<dbReference type="CDD" id="cd07035">
    <property type="entry name" value="TPP_PYR_POX_like"/>
    <property type="match status" value="1"/>
</dbReference>
<name>B3PK97_CELJU</name>
<dbReference type="FunFam" id="3.40.50.970:FF:000007">
    <property type="entry name" value="Acetolactate synthase"/>
    <property type="match status" value="1"/>
</dbReference>
<dbReference type="Proteomes" id="UP000001036">
    <property type="component" value="Chromosome"/>
</dbReference>
<dbReference type="Pfam" id="PF02775">
    <property type="entry name" value="TPP_enzyme_C"/>
    <property type="match status" value="1"/>
</dbReference>
<dbReference type="RefSeq" id="WP_012486422.1">
    <property type="nucleotide sequence ID" value="NC_010995.1"/>
</dbReference>
<dbReference type="CDD" id="cd00568">
    <property type="entry name" value="TPP_enzymes"/>
    <property type="match status" value="1"/>
</dbReference>
<protein>
    <submittedName>
        <fullName evidence="8">Putative acetolactate synthase large subunit</fullName>
    </submittedName>
</protein>
<evidence type="ECO:0000259" key="5">
    <source>
        <dbReference type="Pfam" id="PF00205"/>
    </source>
</evidence>
<dbReference type="Gene3D" id="3.40.50.970">
    <property type="match status" value="2"/>
</dbReference>
<dbReference type="HOGENOM" id="CLU_013748_1_3_6"/>
<dbReference type="AlphaFoldDB" id="B3PK97"/>
<reference evidence="8 9" key="1">
    <citation type="journal article" date="2008" name="J. Bacteriol.">
        <title>Insights into plant cell wall degradation from the genome sequence of the soil bacterium Cellvibrio japonicus.</title>
        <authorList>
            <person name="Deboy R.T."/>
            <person name="Mongodin E.F."/>
            <person name="Fouts D.E."/>
            <person name="Tailford L.E."/>
            <person name="Khouri H."/>
            <person name="Emerson J.B."/>
            <person name="Mohamoud Y."/>
            <person name="Watkins K."/>
            <person name="Henrissat B."/>
            <person name="Gilbert H.J."/>
            <person name="Nelson K.E."/>
        </authorList>
    </citation>
    <scope>NUCLEOTIDE SEQUENCE [LARGE SCALE GENOMIC DNA]</scope>
    <source>
        <strain evidence="8 9">Ueda107</strain>
    </source>
</reference>
<dbReference type="InterPro" id="IPR000399">
    <property type="entry name" value="TPP-bd_CS"/>
</dbReference>
<dbReference type="STRING" id="498211.CJA_0759"/>
<keyword evidence="3 4" id="KW-0786">Thiamine pyrophosphate</keyword>
<keyword evidence="9" id="KW-1185">Reference proteome</keyword>
<dbReference type="eggNOG" id="COG0028">
    <property type="taxonomic scope" value="Bacteria"/>
</dbReference>
<dbReference type="InterPro" id="IPR045229">
    <property type="entry name" value="TPP_enz"/>
</dbReference>
<dbReference type="GO" id="GO:0009097">
    <property type="term" value="P:isoleucine biosynthetic process"/>
    <property type="evidence" value="ECO:0007669"/>
    <property type="project" value="TreeGrafter"/>
</dbReference>
<evidence type="ECO:0000256" key="2">
    <source>
        <dbReference type="ARBA" id="ARBA00007812"/>
    </source>
</evidence>
<dbReference type="InterPro" id="IPR012001">
    <property type="entry name" value="Thiamin_PyroP_enz_TPP-bd_dom"/>
</dbReference>
<evidence type="ECO:0000313" key="9">
    <source>
        <dbReference type="Proteomes" id="UP000001036"/>
    </source>
</evidence>
<dbReference type="InterPro" id="IPR012000">
    <property type="entry name" value="Thiamin_PyroP_enz_cen_dom"/>
</dbReference>
<feature type="domain" description="Thiamine pyrophosphate enzyme central" evidence="5">
    <location>
        <begin position="220"/>
        <end position="346"/>
    </location>
</feature>
<dbReference type="Gene3D" id="3.40.50.1220">
    <property type="entry name" value="TPP-binding domain"/>
    <property type="match status" value="1"/>
</dbReference>
<dbReference type="SUPFAM" id="SSF52467">
    <property type="entry name" value="DHS-like NAD/FAD-binding domain"/>
    <property type="match status" value="1"/>
</dbReference>
<dbReference type="InterPro" id="IPR029061">
    <property type="entry name" value="THDP-binding"/>
</dbReference>
<feature type="domain" description="Thiamine pyrophosphate enzyme TPP-binding" evidence="6">
    <location>
        <begin position="416"/>
        <end position="564"/>
    </location>
</feature>
<evidence type="ECO:0000256" key="3">
    <source>
        <dbReference type="ARBA" id="ARBA00023052"/>
    </source>
</evidence>
<evidence type="ECO:0000256" key="4">
    <source>
        <dbReference type="RuleBase" id="RU362132"/>
    </source>
</evidence>
<dbReference type="PANTHER" id="PTHR18968:SF13">
    <property type="entry name" value="ACETOLACTATE SYNTHASE CATALYTIC SUBUNIT, MITOCHONDRIAL"/>
    <property type="match status" value="1"/>
</dbReference>
<gene>
    <name evidence="8" type="ordered locus">CJA_0759</name>
</gene>
<comment type="cofactor">
    <cofactor evidence="1">
        <name>thiamine diphosphate</name>
        <dbReference type="ChEBI" id="CHEBI:58937"/>
    </cofactor>
</comment>
<evidence type="ECO:0000313" key="8">
    <source>
        <dbReference type="EMBL" id="ACE86330.1"/>
    </source>
</evidence>
<proteinExistence type="inferred from homology"/>
<dbReference type="GO" id="GO:0003984">
    <property type="term" value="F:acetolactate synthase activity"/>
    <property type="evidence" value="ECO:0007669"/>
    <property type="project" value="TreeGrafter"/>
</dbReference>
<evidence type="ECO:0000259" key="6">
    <source>
        <dbReference type="Pfam" id="PF02775"/>
    </source>
</evidence>
<dbReference type="GO" id="GO:0030976">
    <property type="term" value="F:thiamine pyrophosphate binding"/>
    <property type="evidence" value="ECO:0007669"/>
    <property type="project" value="InterPro"/>
</dbReference>
<dbReference type="OrthoDB" id="9785953at2"/>
<dbReference type="GO" id="GO:0009099">
    <property type="term" value="P:L-valine biosynthetic process"/>
    <property type="evidence" value="ECO:0007669"/>
    <property type="project" value="TreeGrafter"/>
</dbReference>
<dbReference type="Pfam" id="PF02776">
    <property type="entry name" value="TPP_enzyme_N"/>
    <property type="match status" value="1"/>
</dbReference>
<dbReference type="InterPro" id="IPR011766">
    <property type="entry name" value="TPP_enzyme_TPP-bd"/>
</dbReference>
<evidence type="ECO:0000256" key="1">
    <source>
        <dbReference type="ARBA" id="ARBA00001964"/>
    </source>
</evidence>
<evidence type="ECO:0000259" key="7">
    <source>
        <dbReference type="Pfam" id="PF02776"/>
    </source>
</evidence>
<sequence length="590" mass="64753">MREIVNTYQQDTQVPTTDCADVLIDYLDKLGVETIFGVPGGAIEPLFNALARSARRGGPRLITARHECGAAFMADGYYRETGKMGVVCSTTGPGATNLVTGVASALTEEIPILLITAQTPLPKFGRRALQDSSCSAIDTVSIFRQITLYSSLVSHHEQLENKLVTAVMTAHRQPGGPVHLSIPSDILRQPMALNHHIQPELLTHDFAIADDGAIAQLGYQLTQARRLVVYVGKSARYAGIRLMEFIEQTGAAFVCGPMGKAWVDEFHPQFRGVYGFAGHLSARGVLQHPEVDLIIAVGAALDELETRGWSNELLNHKLVHIDSTIEHFTRSPMARLHIYGRLDVIFDRLLVMLRHANRQGKLWDKMPVPEPTNVNGSFIHLDHTDECLSPASPIKPQRLMHWLTRKLPDHARIFVDAGNSWAWSTHYLSTRSNQGYYRIAMSFGSMTWAMSAAIGSSIANPDAPTVCILGDGAYLMGAQEISVAAQHGLSIVFILLNDAAMGMVMHGQRLGKQESIGWQLNPINYAALVQAMGIHSQVIREPSQLEQLDLDSLFRRGGPSLLDVRIDRETVPPMGDRIRGLMDNSATPGG</sequence>
<dbReference type="PANTHER" id="PTHR18968">
    <property type="entry name" value="THIAMINE PYROPHOSPHATE ENZYMES"/>
    <property type="match status" value="1"/>
</dbReference>
<dbReference type="PROSITE" id="PS00187">
    <property type="entry name" value="TPP_ENZYMES"/>
    <property type="match status" value="1"/>
</dbReference>
<dbReference type="Pfam" id="PF00205">
    <property type="entry name" value="TPP_enzyme_M"/>
    <property type="match status" value="1"/>
</dbReference>